<dbReference type="EMBL" id="JABWDY010002477">
    <property type="protein sequence ID" value="KAF5206637.1"/>
    <property type="molecule type" value="Genomic_DNA"/>
</dbReference>
<sequence>MAYNYLIYVVIDAFEVCEELFECTINEDCMENGLFHITTFENIANDLWNDFRVGINGQQDG</sequence>
<evidence type="ECO:0000313" key="1">
    <source>
        <dbReference type="EMBL" id="KAF5206637.1"/>
    </source>
</evidence>
<dbReference type="Proteomes" id="UP000554482">
    <property type="component" value="Unassembled WGS sequence"/>
</dbReference>
<name>A0A7J6XCC9_THATH</name>
<keyword evidence="2" id="KW-1185">Reference proteome</keyword>
<evidence type="ECO:0000313" key="2">
    <source>
        <dbReference type="Proteomes" id="UP000554482"/>
    </source>
</evidence>
<protein>
    <submittedName>
        <fullName evidence="1">Uncharacterized protein</fullName>
    </submittedName>
</protein>
<organism evidence="1 2">
    <name type="scientific">Thalictrum thalictroides</name>
    <name type="common">Rue-anemone</name>
    <name type="synonym">Anemone thalictroides</name>
    <dbReference type="NCBI Taxonomy" id="46969"/>
    <lineage>
        <taxon>Eukaryota</taxon>
        <taxon>Viridiplantae</taxon>
        <taxon>Streptophyta</taxon>
        <taxon>Embryophyta</taxon>
        <taxon>Tracheophyta</taxon>
        <taxon>Spermatophyta</taxon>
        <taxon>Magnoliopsida</taxon>
        <taxon>Ranunculales</taxon>
        <taxon>Ranunculaceae</taxon>
        <taxon>Thalictroideae</taxon>
        <taxon>Thalictrum</taxon>
    </lineage>
</organism>
<gene>
    <name evidence="1" type="ORF">FRX31_003777</name>
</gene>
<accession>A0A7J6XCC9</accession>
<comment type="caution">
    <text evidence="1">The sequence shown here is derived from an EMBL/GenBank/DDBJ whole genome shotgun (WGS) entry which is preliminary data.</text>
</comment>
<dbReference type="AlphaFoldDB" id="A0A7J6XCC9"/>
<reference evidence="1 2" key="1">
    <citation type="submission" date="2020-06" db="EMBL/GenBank/DDBJ databases">
        <title>Transcriptomic and genomic resources for Thalictrum thalictroides and T. hernandezii: Facilitating candidate gene discovery in an emerging model plant lineage.</title>
        <authorList>
            <person name="Arias T."/>
            <person name="Riano-Pachon D.M."/>
            <person name="Di Stilio V.S."/>
        </authorList>
    </citation>
    <scope>NUCLEOTIDE SEQUENCE [LARGE SCALE GENOMIC DNA]</scope>
    <source>
        <strain evidence="2">cv. WT478/WT964</strain>
        <tissue evidence="1">Leaves</tissue>
    </source>
</reference>
<proteinExistence type="predicted"/>